<organism evidence="5 6">
    <name type="scientific">Ampelomyces quisqualis</name>
    <name type="common">Powdery mildew agent</name>
    <dbReference type="NCBI Taxonomy" id="50730"/>
    <lineage>
        <taxon>Eukaryota</taxon>
        <taxon>Fungi</taxon>
        <taxon>Dikarya</taxon>
        <taxon>Ascomycota</taxon>
        <taxon>Pezizomycotina</taxon>
        <taxon>Dothideomycetes</taxon>
        <taxon>Pleosporomycetidae</taxon>
        <taxon>Pleosporales</taxon>
        <taxon>Pleosporineae</taxon>
        <taxon>Phaeosphaeriaceae</taxon>
        <taxon>Ampelomyces</taxon>
    </lineage>
</organism>
<dbReference type="OrthoDB" id="191139at2759"/>
<dbReference type="EMBL" id="ML979134">
    <property type="protein sequence ID" value="KAF1918265.1"/>
    <property type="molecule type" value="Genomic_DNA"/>
</dbReference>
<keyword evidence="6" id="KW-1185">Reference proteome</keyword>
<evidence type="ECO:0000256" key="4">
    <source>
        <dbReference type="RuleBase" id="RU000363"/>
    </source>
</evidence>
<evidence type="ECO:0008006" key="7">
    <source>
        <dbReference type="Google" id="ProtNLM"/>
    </source>
</evidence>
<evidence type="ECO:0000256" key="2">
    <source>
        <dbReference type="ARBA" id="ARBA00022857"/>
    </source>
</evidence>
<evidence type="ECO:0000256" key="3">
    <source>
        <dbReference type="ARBA" id="ARBA00023002"/>
    </source>
</evidence>
<dbReference type="GO" id="GO:0016491">
    <property type="term" value="F:oxidoreductase activity"/>
    <property type="evidence" value="ECO:0007669"/>
    <property type="project" value="UniProtKB-KW"/>
</dbReference>
<dbReference type="SUPFAM" id="SSF51735">
    <property type="entry name" value="NAD(P)-binding Rossmann-fold domains"/>
    <property type="match status" value="1"/>
</dbReference>
<evidence type="ECO:0000313" key="5">
    <source>
        <dbReference type="EMBL" id="KAF1918265.1"/>
    </source>
</evidence>
<accession>A0A6A5QRG1</accession>
<dbReference type="Gene3D" id="3.40.50.720">
    <property type="entry name" value="NAD(P)-binding Rossmann-like Domain"/>
    <property type="match status" value="1"/>
</dbReference>
<dbReference type="Pfam" id="PF00106">
    <property type="entry name" value="adh_short"/>
    <property type="match status" value="1"/>
</dbReference>
<gene>
    <name evidence="5" type="ORF">BDU57DRAFT_514948</name>
</gene>
<sequence>MQKSLVIVVTGTSRGIGKGITNVLLQQTLDRPLVVYATSRSGANTEGEVANPNIIEYHKLDITDPASISSFFKRVRMGHGAADVLINNAAVSNDYRENPEYAAQTIRNNYVGTRDMCKAFLAQPDLRFGARIVNITSGLNGVSTYGTELQQKFRKASMIADIDDLATKYIEDTSSGPECQEAAGWGAKARSYKVSKALINTLTVVLAQQNPKVMINSCCPGWVDTEMGRQGQGRPPKTPEQGAQTAVRCAIGDLGPGGDKDGALGQDSDEVSGKFYENESIVVVGWGKSKLWLET</sequence>
<name>A0A6A5QRG1_AMPQU</name>
<dbReference type="InterPro" id="IPR002347">
    <property type="entry name" value="SDR_fam"/>
</dbReference>
<keyword evidence="3" id="KW-0560">Oxidoreductase</keyword>
<keyword evidence="2" id="KW-0521">NADP</keyword>
<dbReference type="PRINTS" id="PR00081">
    <property type="entry name" value="GDHRDH"/>
</dbReference>
<proteinExistence type="inferred from homology"/>
<dbReference type="Proteomes" id="UP000800096">
    <property type="component" value="Unassembled WGS sequence"/>
</dbReference>
<dbReference type="PANTHER" id="PTHR43963:SF6">
    <property type="entry name" value="CHAIN DEHYDROGENASE FAMILY PROTEIN, PUTATIVE (AFU_ORTHOLOGUE AFUA_3G15350)-RELATED"/>
    <property type="match status" value="1"/>
</dbReference>
<comment type="similarity">
    <text evidence="1 4">Belongs to the short-chain dehydrogenases/reductases (SDR) family.</text>
</comment>
<dbReference type="AlphaFoldDB" id="A0A6A5QRG1"/>
<protein>
    <recommendedName>
        <fullName evidence="7">NAD(P)-binding protein</fullName>
    </recommendedName>
</protein>
<dbReference type="PANTHER" id="PTHR43963">
    <property type="entry name" value="CARBONYL REDUCTASE 1-RELATED"/>
    <property type="match status" value="1"/>
</dbReference>
<evidence type="ECO:0000313" key="6">
    <source>
        <dbReference type="Proteomes" id="UP000800096"/>
    </source>
</evidence>
<dbReference type="PRINTS" id="PR00080">
    <property type="entry name" value="SDRFAMILY"/>
</dbReference>
<reference evidence="5" key="1">
    <citation type="journal article" date="2020" name="Stud. Mycol.">
        <title>101 Dothideomycetes genomes: a test case for predicting lifestyles and emergence of pathogens.</title>
        <authorList>
            <person name="Haridas S."/>
            <person name="Albert R."/>
            <person name="Binder M."/>
            <person name="Bloem J."/>
            <person name="Labutti K."/>
            <person name="Salamov A."/>
            <person name="Andreopoulos B."/>
            <person name="Baker S."/>
            <person name="Barry K."/>
            <person name="Bills G."/>
            <person name="Bluhm B."/>
            <person name="Cannon C."/>
            <person name="Castanera R."/>
            <person name="Culley D."/>
            <person name="Daum C."/>
            <person name="Ezra D."/>
            <person name="Gonzalez J."/>
            <person name="Henrissat B."/>
            <person name="Kuo A."/>
            <person name="Liang C."/>
            <person name="Lipzen A."/>
            <person name="Lutzoni F."/>
            <person name="Magnuson J."/>
            <person name="Mondo S."/>
            <person name="Nolan M."/>
            <person name="Ohm R."/>
            <person name="Pangilinan J."/>
            <person name="Park H.-J."/>
            <person name="Ramirez L."/>
            <person name="Alfaro M."/>
            <person name="Sun H."/>
            <person name="Tritt A."/>
            <person name="Yoshinaga Y."/>
            <person name="Zwiers L.-H."/>
            <person name="Turgeon B."/>
            <person name="Goodwin S."/>
            <person name="Spatafora J."/>
            <person name="Crous P."/>
            <person name="Grigoriev I."/>
        </authorList>
    </citation>
    <scope>NUCLEOTIDE SEQUENCE</scope>
    <source>
        <strain evidence="5">HMLAC05119</strain>
    </source>
</reference>
<evidence type="ECO:0000256" key="1">
    <source>
        <dbReference type="ARBA" id="ARBA00006484"/>
    </source>
</evidence>
<dbReference type="InterPro" id="IPR036291">
    <property type="entry name" value="NAD(P)-bd_dom_sf"/>
</dbReference>